<comment type="caution">
    <text evidence="1">The sequence shown here is derived from an EMBL/GenBank/DDBJ whole genome shotgun (WGS) entry which is preliminary data.</text>
</comment>
<keyword evidence="2" id="KW-1185">Reference proteome</keyword>
<proteinExistence type="predicted"/>
<dbReference type="EMBL" id="PDCK01000042">
    <property type="protein sequence ID" value="PRQ38552.1"/>
    <property type="molecule type" value="Genomic_DNA"/>
</dbReference>
<dbReference type="AlphaFoldDB" id="A0A2P6QWI0"/>
<name>A0A2P6QWI0_ROSCH</name>
<protein>
    <submittedName>
        <fullName evidence="1">Uncharacterized protein</fullName>
    </submittedName>
</protein>
<organism evidence="1 2">
    <name type="scientific">Rosa chinensis</name>
    <name type="common">China rose</name>
    <dbReference type="NCBI Taxonomy" id="74649"/>
    <lineage>
        <taxon>Eukaryota</taxon>
        <taxon>Viridiplantae</taxon>
        <taxon>Streptophyta</taxon>
        <taxon>Embryophyta</taxon>
        <taxon>Tracheophyta</taxon>
        <taxon>Spermatophyta</taxon>
        <taxon>Magnoliopsida</taxon>
        <taxon>eudicotyledons</taxon>
        <taxon>Gunneridae</taxon>
        <taxon>Pentapetalae</taxon>
        <taxon>rosids</taxon>
        <taxon>fabids</taxon>
        <taxon>Rosales</taxon>
        <taxon>Rosaceae</taxon>
        <taxon>Rosoideae</taxon>
        <taxon>Rosoideae incertae sedis</taxon>
        <taxon>Rosa</taxon>
    </lineage>
</organism>
<dbReference type="Gramene" id="PRQ38552">
    <property type="protein sequence ID" value="PRQ38552"/>
    <property type="gene ID" value="RchiOBHm_Chr4g0415221"/>
</dbReference>
<sequence>MDLEVLGHELQFIQDPNSKHLGTTVWDASLVFAKFLAMTVTL</sequence>
<gene>
    <name evidence="1" type="ORF">RchiOBHm_Chr4g0415221</name>
</gene>
<dbReference type="Proteomes" id="UP000238479">
    <property type="component" value="Chromosome 4"/>
</dbReference>
<evidence type="ECO:0000313" key="2">
    <source>
        <dbReference type="Proteomes" id="UP000238479"/>
    </source>
</evidence>
<evidence type="ECO:0000313" key="1">
    <source>
        <dbReference type="EMBL" id="PRQ38552.1"/>
    </source>
</evidence>
<reference evidence="1 2" key="1">
    <citation type="journal article" date="2018" name="Nat. Genet.">
        <title>The Rosa genome provides new insights in the design of modern roses.</title>
        <authorList>
            <person name="Bendahmane M."/>
        </authorList>
    </citation>
    <scope>NUCLEOTIDE SEQUENCE [LARGE SCALE GENOMIC DNA]</scope>
    <source>
        <strain evidence="2">cv. Old Blush</strain>
    </source>
</reference>
<accession>A0A2P6QWI0</accession>